<organism evidence="2 3">
    <name type="scientific">Discostella pseudostelligera</name>
    <dbReference type="NCBI Taxonomy" id="259834"/>
    <lineage>
        <taxon>Eukaryota</taxon>
        <taxon>Sar</taxon>
        <taxon>Stramenopiles</taxon>
        <taxon>Ochrophyta</taxon>
        <taxon>Bacillariophyta</taxon>
        <taxon>Coscinodiscophyceae</taxon>
        <taxon>Thalassiosirophycidae</taxon>
        <taxon>Stephanodiscales</taxon>
        <taxon>Stephanodiscaceae</taxon>
        <taxon>Discostella</taxon>
    </lineage>
</organism>
<keyword evidence="3" id="KW-1185">Reference proteome</keyword>
<dbReference type="Pfam" id="PF14808">
    <property type="entry name" value="TMEM164"/>
    <property type="match status" value="1"/>
</dbReference>
<keyword evidence="1" id="KW-1133">Transmembrane helix</keyword>
<dbReference type="AlphaFoldDB" id="A0ABD3MD92"/>
<feature type="transmembrane region" description="Helical" evidence="1">
    <location>
        <begin position="195"/>
        <end position="214"/>
    </location>
</feature>
<reference evidence="2 3" key="1">
    <citation type="submission" date="2024-10" db="EMBL/GenBank/DDBJ databases">
        <title>Updated reference genomes for cyclostephanoid diatoms.</title>
        <authorList>
            <person name="Roberts W.R."/>
            <person name="Alverson A.J."/>
        </authorList>
    </citation>
    <scope>NUCLEOTIDE SEQUENCE [LARGE SCALE GENOMIC DNA]</scope>
    <source>
        <strain evidence="2 3">AJA232-27</strain>
    </source>
</reference>
<feature type="transmembrane region" description="Helical" evidence="1">
    <location>
        <begin position="78"/>
        <end position="100"/>
    </location>
</feature>
<proteinExistence type="predicted"/>
<protein>
    <submittedName>
        <fullName evidence="2">Uncharacterized protein</fullName>
    </submittedName>
</protein>
<dbReference type="InterPro" id="IPR026508">
    <property type="entry name" value="TMEM164"/>
</dbReference>
<feature type="transmembrane region" description="Helical" evidence="1">
    <location>
        <begin position="136"/>
        <end position="158"/>
    </location>
</feature>
<name>A0ABD3MD92_9STRA</name>
<feature type="transmembrane region" description="Helical" evidence="1">
    <location>
        <begin position="283"/>
        <end position="307"/>
    </location>
</feature>
<feature type="transmembrane region" description="Helical" evidence="1">
    <location>
        <begin position="165"/>
        <end position="183"/>
    </location>
</feature>
<feature type="transmembrane region" description="Helical" evidence="1">
    <location>
        <begin position="235"/>
        <end position="256"/>
    </location>
</feature>
<dbReference type="EMBL" id="JALLBG020000192">
    <property type="protein sequence ID" value="KAL3760147.1"/>
    <property type="molecule type" value="Genomic_DNA"/>
</dbReference>
<evidence type="ECO:0000256" key="1">
    <source>
        <dbReference type="SAM" id="Phobius"/>
    </source>
</evidence>
<sequence length="319" mass="36008">MSGKQLLSLAGEYAKSINLSLLTSPPPTTELSGHDVCYLGPNGEDDFRHVTYCKDLPDGQRAMVGSWYLHPERHVVEYIIYVAISCFLIRTILPTVSQYPKSHANNLHPPRVIKMITLIIYSCQLTYKINGYPGKLLFMGMPCNVLWTMWMILCFVPLSTQTMHIMYQLIIPYTSLAVVAVATPDTSDLAMWMEIPFFFFMHYALIGYVIYFLRCGRISVLPYGEDGIVSNFVKWWTLACAYFGLFYFGVATPLSLKLGLNLNYMLSPPPTPGDMVSGPNFRLQSTLCCAAAFFFVQFLVTAVEVFGRVVVRKESKKSV</sequence>
<gene>
    <name evidence="2" type="ORF">ACHAWU_002218</name>
</gene>
<dbReference type="PANTHER" id="PTHR20948">
    <property type="entry name" value="TRANSMEMBRANE PROTEIN 164"/>
    <property type="match status" value="1"/>
</dbReference>
<dbReference type="Proteomes" id="UP001530293">
    <property type="component" value="Unassembled WGS sequence"/>
</dbReference>
<evidence type="ECO:0000313" key="2">
    <source>
        <dbReference type="EMBL" id="KAL3760147.1"/>
    </source>
</evidence>
<keyword evidence="1" id="KW-0812">Transmembrane</keyword>
<evidence type="ECO:0000313" key="3">
    <source>
        <dbReference type="Proteomes" id="UP001530293"/>
    </source>
</evidence>
<accession>A0ABD3MD92</accession>
<dbReference type="PANTHER" id="PTHR20948:SF2">
    <property type="entry name" value="TRANSMEMBRANE PROTEIN 164"/>
    <property type="match status" value="1"/>
</dbReference>
<keyword evidence="1" id="KW-0472">Membrane</keyword>
<comment type="caution">
    <text evidence="2">The sequence shown here is derived from an EMBL/GenBank/DDBJ whole genome shotgun (WGS) entry which is preliminary data.</text>
</comment>